<keyword evidence="4" id="KW-1185">Reference proteome</keyword>
<dbReference type="KEGG" id="bcom:BAUCODRAFT_66999"/>
<dbReference type="eggNOG" id="ENOG502S7B9">
    <property type="taxonomic scope" value="Eukaryota"/>
</dbReference>
<dbReference type="HOGENOM" id="CLU_059989_0_0_1"/>
<reference evidence="3 4" key="1">
    <citation type="journal article" date="2012" name="PLoS Pathog.">
        <title>Diverse lifestyles and strategies of plant pathogenesis encoded in the genomes of eighteen Dothideomycetes fungi.</title>
        <authorList>
            <person name="Ohm R.A."/>
            <person name="Feau N."/>
            <person name="Henrissat B."/>
            <person name="Schoch C.L."/>
            <person name="Horwitz B.A."/>
            <person name="Barry K.W."/>
            <person name="Condon B.J."/>
            <person name="Copeland A.C."/>
            <person name="Dhillon B."/>
            <person name="Glaser F."/>
            <person name="Hesse C.N."/>
            <person name="Kosti I."/>
            <person name="LaButti K."/>
            <person name="Lindquist E.A."/>
            <person name="Lucas S."/>
            <person name="Salamov A.A."/>
            <person name="Bradshaw R.E."/>
            <person name="Ciuffetti L."/>
            <person name="Hamelin R.C."/>
            <person name="Kema G.H.J."/>
            <person name="Lawrence C."/>
            <person name="Scott J.A."/>
            <person name="Spatafora J.W."/>
            <person name="Turgeon B.G."/>
            <person name="de Wit P.J.G.M."/>
            <person name="Zhong S."/>
            <person name="Goodwin S.B."/>
            <person name="Grigoriev I.V."/>
        </authorList>
    </citation>
    <scope>NUCLEOTIDE SEQUENCE [LARGE SCALE GENOMIC DNA]</scope>
    <source>
        <strain evidence="3 4">UAMH 10762</strain>
    </source>
</reference>
<sequence length="289" mass="33825">MFREDDEDAQFIDSEEEGDDVLGVPAGIPIEFTHYARKKASELFKYAVEWSVQKLINPGFPSKDELYELSFRKLDDELKALANSKFVSSVWKPDFTASLKSRPEIAFEALEPEEVWMHPKCEACNRSNHPCTYQLQFQGKPYHPHTLEEVAPDEDDDDENDDSASDEQQSDDDDQPAYDYRGNEVPPASKIYFVGKFCMANAETGHALQHWRFHLNEWIVMWLISHGYMTNEKIVKREKQSTRKRKKEANKITDRMEKEGEIRRLWHEFKKNSSEARSSKQGRYLPEDY</sequence>
<evidence type="ECO:0000256" key="1">
    <source>
        <dbReference type="SAM" id="MobiDB-lite"/>
    </source>
</evidence>
<dbReference type="RefSeq" id="XP_007674641.1">
    <property type="nucleotide sequence ID" value="XM_007676451.1"/>
</dbReference>
<name>M2NGY3_BAUPA</name>
<organism evidence="3 4">
    <name type="scientific">Baudoinia panamericana (strain UAMH 10762)</name>
    <name type="common">Angels' share fungus</name>
    <name type="synonym">Baudoinia compniacensis (strain UAMH 10762)</name>
    <dbReference type="NCBI Taxonomy" id="717646"/>
    <lineage>
        <taxon>Eukaryota</taxon>
        <taxon>Fungi</taxon>
        <taxon>Dikarya</taxon>
        <taxon>Ascomycota</taxon>
        <taxon>Pezizomycotina</taxon>
        <taxon>Dothideomycetes</taxon>
        <taxon>Dothideomycetidae</taxon>
        <taxon>Mycosphaerellales</taxon>
        <taxon>Teratosphaeriaceae</taxon>
        <taxon>Baudoinia</taxon>
    </lineage>
</organism>
<evidence type="ECO:0000313" key="4">
    <source>
        <dbReference type="Proteomes" id="UP000011761"/>
    </source>
</evidence>
<evidence type="ECO:0000259" key="2">
    <source>
        <dbReference type="Pfam" id="PF13926"/>
    </source>
</evidence>
<feature type="compositionally biased region" description="Acidic residues" evidence="1">
    <location>
        <begin position="150"/>
        <end position="176"/>
    </location>
</feature>
<gene>
    <name evidence="3" type="ORF">BAUCODRAFT_66999</name>
</gene>
<dbReference type="OrthoDB" id="21499at2759"/>
<dbReference type="PANTHER" id="PTHR14689:SF0">
    <property type="entry name" value="COILED-COIL DOMAIN-CONTAINING PROTEIN 82"/>
    <property type="match status" value="1"/>
</dbReference>
<dbReference type="STRING" id="717646.M2NGY3"/>
<protein>
    <recommendedName>
        <fullName evidence="2">DUF4211 domain-containing protein</fullName>
    </recommendedName>
</protein>
<dbReference type="Proteomes" id="UP000011761">
    <property type="component" value="Unassembled WGS sequence"/>
</dbReference>
<dbReference type="Pfam" id="PF13926">
    <property type="entry name" value="DUF4211"/>
    <property type="match status" value="1"/>
</dbReference>
<dbReference type="InterPro" id="IPR025451">
    <property type="entry name" value="DUF4211"/>
</dbReference>
<dbReference type="PANTHER" id="PTHR14689">
    <property type="entry name" value="PHORBOL-ESTER_DAG-TYPE DOMAIN-CONTAINING PROTEIN"/>
    <property type="match status" value="1"/>
</dbReference>
<evidence type="ECO:0000313" key="3">
    <source>
        <dbReference type="EMBL" id="EMC98275.1"/>
    </source>
</evidence>
<accession>M2NGY3</accession>
<proteinExistence type="predicted"/>
<feature type="region of interest" description="Disordered" evidence="1">
    <location>
        <begin position="145"/>
        <end position="181"/>
    </location>
</feature>
<dbReference type="GeneID" id="19116326"/>
<dbReference type="OMA" id="CMANAET"/>
<dbReference type="AlphaFoldDB" id="M2NGY3"/>
<feature type="region of interest" description="Disordered" evidence="1">
    <location>
        <begin position="1"/>
        <end position="20"/>
    </location>
</feature>
<dbReference type="EMBL" id="KB445553">
    <property type="protein sequence ID" value="EMC98275.1"/>
    <property type="molecule type" value="Genomic_DNA"/>
</dbReference>
<dbReference type="GO" id="GO:0005634">
    <property type="term" value="C:nucleus"/>
    <property type="evidence" value="ECO:0007669"/>
    <property type="project" value="TreeGrafter"/>
</dbReference>
<feature type="domain" description="DUF4211" evidence="2">
    <location>
        <begin position="10"/>
        <end position="147"/>
    </location>
</feature>